<feature type="chain" id="PRO_5045753953" evidence="2">
    <location>
        <begin position="20"/>
        <end position="398"/>
    </location>
</feature>
<dbReference type="Pfam" id="PF13407">
    <property type="entry name" value="Peripla_BP_4"/>
    <property type="match status" value="1"/>
</dbReference>
<evidence type="ECO:0000256" key="1">
    <source>
        <dbReference type="ARBA" id="ARBA00004196"/>
    </source>
</evidence>
<dbReference type="EMBL" id="JACOQK010000001">
    <property type="protein sequence ID" value="MBC5787840.1"/>
    <property type="molecule type" value="Genomic_DNA"/>
</dbReference>
<gene>
    <name evidence="4" type="ORF">H8Z77_07390</name>
</gene>
<dbReference type="InterPro" id="IPR028082">
    <property type="entry name" value="Peripla_BP_I"/>
</dbReference>
<comment type="caution">
    <text evidence="4">The sequence shown here is derived from an EMBL/GenBank/DDBJ whole genome shotgun (WGS) entry which is preliminary data.</text>
</comment>
<reference evidence="4 5" key="1">
    <citation type="submission" date="2020-08" db="EMBL/GenBank/DDBJ databases">
        <title>Genome public.</title>
        <authorList>
            <person name="Liu C."/>
            <person name="Sun Q."/>
        </authorList>
    </citation>
    <scope>NUCLEOTIDE SEQUENCE [LARGE SCALE GENOMIC DNA]</scope>
    <source>
        <strain evidence="4 5">NSJ-27</strain>
    </source>
</reference>
<sequence length="398" mass="41757">MKKALALLLAATMTAGVLAGCGGSNNDTTSGGGGSSTTGGGMEGAHVFMFKSAGNHFGELMYDGFEAYIKAQGGTAQEKSPAQPTVADQVKLIEECVTQKIASLTISANSDTGYDEVFKKCEEAGIKVVSVDSEIAPEFRITHINQASSADVGAYLVRSATLIALGKEYSEDMEEDGMEAAVTEALSSYSGDELKFGVLSAAVDTPVQNGWIADMEKELSKDMYKGKVSAELDKKYGNDDPTISTTQANAFVSENKVDVIISPTTVGISAAGATLSTANVDIKLTGLGLPSEMSKYCPQSKDDNASEFVCPWMMLWDVVDQGAMAAAAAYAAVKDGYTGEEGSTFVKAAYSVDINGTKLDYDEVTYTTEAAPSGDGTIATLGAPTVWWKGNMETYSFL</sequence>
<dbReference type="SUPFAM" id="SSF53822">
    <property type="entry name" value="Periplasmic binding protein-like I"/>
    <property type="match status" value="1"/>
</dbReference>
<keyword evidence="2" id="KW-0732">Signal</keyword>
<keyword evidence="5" id="KW-1185">Reference proteome</keyword>
<dbReference type="Gene3D" id="3.40.50.2300">
    <property type="match status" value="2"/>
</dbReference>
<evidence type="ECO:0000313" key="4">
    <source>
        <dbReference type="EMBL" id="MBC5787840.1"/>
    </source>
</evidence>
<feature type="domain" description="Periplasmic binding protein" evidence="3">
    <location>
        <begin position="47"/>
        <end position="334"/>
    </location>
</feature>
<name>A0ABR7IRR8_9CLOT</name>
<evidence type="ECO:0000259" key="3">
    <source>
        <dbReference type="Pfam" id="PF13407"/>
    </source>
</evidence>
<dbReference type="PANTHER" id="PTHR30036">
    <property type="entry name" value="D-XYLOSE-BINDING PERIPLASMIC PROTEIN"/>
    <property type="match status" value="1"/>
</dbReference>
<evidence type="ECO:0000256" key="2">
    <source>
        <dbReference type="SAM" id="SignalP"/>
    </source>
</evidence>
<dbReference type="PROSITE" id="PS51257">
    <property type="entry name" value="PROKAR_LIPOPROTEIN"/>
    <property type="match status" value="1"/>
</dbReference>
<evidence type="ECO:0000313" key="5">
    <source>
        <dbReference type="Proteomes" id="UP000649151"/>
    </source>
</evidence>
<comment type="subcellular location">
    <subcellularLocation>
        <location evidence="1">Cell envelope</location>
    </subcellularLocation>
</comment>
<dbReference type="Proteomes" id="UP000649151">
    <property type="component" value="Unassembled WGS sequence"/>
</dbReference>
<dbReference type="RefSeq" id="WP_069987304.1">
    <property type="nucleotide sequence ID" value="NZ_JACOQK010000001.1"/>
</dbReference>
<proteinExistence type="predicted"/>
<dbReference type="PANTHER" id="PTHR30036:SF8">
    <property type="entry name" value="ABC-TYPE SUGAR TRANSPORT SYSTEM PERIPLASMIC COMPONENT-LIKE PROTEIN"/>
    <property type="match status" value="1"/>
</dbReference>
<dbReference type="InterPro" id="IPR025997">
    <property type="entry name" value="SBP_2_dom"/>
</dbReference>
<organism evidence="4 5">
    <name type="scientific">Clostridium facile</name>
    <dbReference type="NCBI Taxonomy" id="2763035"/>
    <lineage>
        <taxon>Bacteria</taxon>
        <taxon>Bacillati</taxon>
        <taxon>Bacillota</taxon>
        <taxon>Clostridia</taxon>
        <taxon>Eubacteriales</taxon>
        <taxon>Clostridiaceae</taxon>
        <taxon>Clostridium</taxon>
    </lineage>
</organism>
<feature type="signal peptide" evidence="2">
    <location>
        <begin position="1"/>
        <end position="19"/>
    </location>
</feature>
<accession>A0ABR7IRR8</accession>
<protein>
    <submittedName>
        <fullName evidence="4">Substrate-binding domain-containing protein</fullName>
    </submittedName>
</protein>
<dbReference type="InterPro" id="IPR050555">
    <property type="entry name" value="Bact_Solute-Bind_Prot2"/>
</dbReference>